<reference evidence="1" key="1">
    <citation type="submission" date="2018-05" db="EMBL/GenBank/DDBJ databases">
        <authorList>
            <person name="Lanie J.A."/>
            <person name="Ng W.-L."/>
            <person name="Kazmierczak K.M."/>
            <person name="Andrzejewski T.M."/>
            <person name="Davidsen T.M."/>
            <person name="Wayne K.J."/>
            <person name="Tettelin H."/>
            <person name="Glass J.I."/>
            <person name="Rusch D."/>
            <person name="Podicherti R."/>
            <person name="Tsui H.-C.T."/>
            <person name="Winkler M.E."/>
        </authorList>
    </citation>
    <scope>NUCLEOTIDE SEQUENCE</scope>
</reference>
<evidence type="ECO:0000313" key="1">
    <source>
        <dbReference type="EMBL" id="SVC17206.1"/>
    </source>
</evidence>
<name>A0A382JZM4_9ZZZZ</name>
<dbReference type="EMBL" id="UINC01077248">
    <property type="protein sequence ID" value="SVC17206.1"/>
    <property type="molecule type" value="Genomic_DNA"/>
</dbReference>
<sequence length="110" mass="12482">FETLDVTFIIDEDMKNFMEIFQWLRAMSSTEDLGEERERLQSIFGNTSLYSDATLTILTNNMNASKSVTFRDVFPTSLSSIAFESSVDAIEVITSDVSFQLRDYVIGDVI</sequence>
<feature type="non-terminal residue" evidence="1">
    <location>
        <position position="1"/>
    </location>
</feature>
<dbReference type="AlphaFoldDB" id="A0A382JZM4"/>
<organism evidence="1">
    <name type="scientific">marine metagenome</name>
    <dbReference type="NCBI Taxonomy" id="408172"/>
    <lineage>
        <taxon>unclassified sequences</taxon>
        <taxon>metagenomes</taxon>
        <taxon>ecological metagenomes</taxon>
    </lineage>
</organism>
<protein>
    <submittedName>
        <fullName evidence="1">Uncharacterized protein</fullName>
    </submittedName>
</protein>
<gene>
    <name evidence="1" type="ORF">METZ01_LOCUS270060</name>
</gene>
<proteinExistence type="predicted"/>
<accession>A0A382JZM4</accession>